<dbReference type="EMBL" id="FQZO01000004">
    <property type="protein sequence ID" value="SHJ36830.1"/>
    <property type="molecule type" value="Genomic_DNA"/>
</dbReference>
<gene>
    <name evidence="2" type="ORF">SAMN05444401_2927</name>
</gene>
<evidence type="ECO:0000256" key="1">
    <source>
        <dbReference type="SAM" id="Phobius"/>
    </source>
</evidence>
<evidence type="ECO:0000313" key="2">
    <source>
        <dbReference type="EMBL" id="SHJ36830.1"/>
    </source>
</evidence>
<organism evidence="2 3">
    <name type="scientific">Clostridium amylolyticum</name>
    <dbReference type="NCBI Taxonomy" id="1121298"/>
    <lineage>
        <taxon>Bacteria</taxon>
        <taxon>Bacillati</taxon>
        <taxon>Bacillota</taxon>
        <taxon>Clostridia</taxon>
        <taxon>Eubacteriales</taxon>
        <taxon>Clostridiaceae</taxon>
        <taxon>Clostridium</taxon>
    </lineage>
</organism>
<accession>A0A1M6IQT9</accession>
<proteinExistence type="predicted"/>
<feature type="transmembrane region" description="Helical" evidence="1">
    <location>
        <begin position="7"/>
        <end position="30"/>
    </location>
</feature>
<reference evidence="2 3" key="1">
    <citation type="submission" date="2016-11" db="EMBL/GenBank/DDBJ databases">
        <authorList>
            <person name="Jaros S."/>
            <person name="Januszkiewicz K."/>
            <person name="Wedrychowicz H."/>
        </authorList>
    </citation>
    <scope>NUCLEOTIDE SEQUENCE [LARGE SCALE GENOMIC DNA]</scope>
    <source>
        <strain evidence="2 3">DSM 21864</strain>
    </source>
</reference>
<keyword evidence="3" id="KW-1185">Reference proteome</keyword>
<name>A0A1M6IQT9_9CLOT</name>
<keyword evidence="1" id="KW-1133">Transmembrane helix</keyword>
<keyword evidence="1" id="KW-0812">Transmembrane</keyword>
<dbReference type="STRING" id="1121298.SAMN05444401_2927"/>
<sequence>MNLNSKSVGIIIIALFIFIIGGAKIAGIWITESTKEPAVFNQGEFKGMGDPSDIRGSYTFADISKSFNIPIEDLAIAFNINMDNPQNFKVKELEDIYVKSPNPVEIGTASVRYYVALYNSVPYIKKEDEKLLKEGVDLLDKKGKLTNEEKEYLKTHTITLK</sequence>
<dbReference type="AlphaFoldDB" id="A0A1M6IQT9"/>
<dbReference type="Proteomes" id="UP000184080">
    <property type="component" value="Unassembled WGS sequence"/>
</dbReference>
<dbReference type="RefSeq" id="WP_073008120.1">
    <property type="nucleotide sequence ID" value="NZ_FQZO01000004.1"/>
</dbReference>
<dbReference type="OrthoDB" id="368416at2"/>
<keyword evidence="1" id="KW-0472">Membrane</keyword>
<protein>
    <submittedName>
        <fullName evidence="2">Uncharacterized protein</fullName>
    </submittedName>
</protein>
<evidence type="ECO:0000313" key="3">
    <source>
        <dbReference type="Proteomes" id="UP000184080"/>
    </source>
</evidence>